<reference evidence="1 2" key="1">
    <citation type="journal article" date="2017" name="Nat. Microbiol.">
        <title>Natural product diversity associated with the nematode symbionts Photorhabdus and Xenorhabdus.</title>
        <authorList>
            <person name="Tobias N.J."/>
            <person name="Wolff H."/>
            <person name="Djahanschiri B."/>
            <person name="Grundmann F."/>
            <person name="Kronenwerth M."/>
            <person name="Shi Y.M."/>
            <person name="Simonyi S."/>
            <person name="Grun P."/>
            <person name="Shapiro-Ilan D."/>
            <person name="Pidot S.J."/>
            <person name="Stinear T.P."/>
            <person name="Ebersberger I."/>
            <person name="Bode H.B."/>
        </authorList>
    </citation>
    <scope>NUCLEOTIDE SEQUENCE [LARGE SCALE GENOMIC DNA]</scope>
    <source>
        <strain evidence="1 2">DSM 16342</strain>
    </source>
</reference>
<dbReference type="EMBL" id="NIBS01000016">
    <property type="protein sequence ID" value="PHM26161.1"/>
    <property type="molecule type" value="Genomic_DNA"/>
</dbReference>
<dbReference type="Proteomes" id="UP000225833">
    <property type="component" value="Unassembled WGS sequence"/>
</dbReference>
<proteinExistence type="predicted"/>
<comment type="caution">
    <text evidence="1">The sequence shown here is derived from an EMBL/GenBank/DDBJ whole genome shotgun (WGS) entry which is preliminary data.</text>
</comment>
<evidence type="ECO:0000313" key="1">
    <source>
        <dbReference type="EMBL" id="PHM26161.1"/>
    </source>
</evidence>
<dbReference type="Gene3D" id="3.40.50.720">
    <property type="entry name" value="NAD(P)-binding Rossmann-like Domain"/>
    <property type="match status" value="1"/>
</dbReference>
<organism evidence="1 2">
    <name type="scientific">Xenorhabdus budapestensis</name>
    <dbReference type="NCBI Taxonomy" id="290110"/>
    <lineage>
        <taxon>Bacteria</taxon>
        <taxon>Pseudomonadati</taxon>
        <taxon>Pseudomonadota</taxon>
        <taxon>Gammaproteobacteria</taxon>
        <taxon>Enterobacterales</taxon>
        <taxon>Morganellaceae</taxon>
        <taxon>Xenorhabdus</taxon>
    </lineage>
</organism>
<accession>A0A2D0IW38</accession>
<name>A0A2D0IW38_XENBU</name>
<protein>
    <submittedName>
        <fullName evidence="1">Non-ribosomal peptide synthetase</fullName>
    </submittedName>
</protein>
<sequence>MGIALYPELLNTDLLPVDFVSQLIVTLSVSNNIPSHHNFHLFHLKGTDFTPVYLALEYKGYNIKTVSQSVWLEKLEKMVINGDDVALGSLI</sequence>
<dbReference type="AlphaFoldDB" id="A0A2D0IW38"/>
<evidence type="ECO:0000313" key="2">
    <source>
        <dbReference type="Proteomes" id="UP000225833"/>
    </source>
</evidence>
<gene>
    <name evidence="1" type="ORF">Xbud_02807</name>
</gene>